<feature type="transmembrane region" description="Helical" evidence="1">
    <location>
        <begin position="399"/>
        <end position="424"/>
    </location>
</feature>
<reference evidence="2 3" key="1">
    <citation type="submission" date="2019-09" db="EMBL/GenBank/DDBJ databases">
        <title>Phylogeny of genus Pseudoclavibacter and closely related genus.</title>
        <authorList>
            <person name="Li Y."/>
        </authorList>
    </citation>
    <scope>NUCLEOTIDE SEQUENCE [LARGE SCALE GENOMIC DNA]</scope>
    <source>
        <strain evidence="2 3">EGI 60007</strain>
    </source>
</reference>
<dbReference type="RefSeq" id="WP_158029870.1">
    <property type="nucleotide sequence ID" value="NZ_BMHG01000002.1"/>
</dbReference>
<feature type="transmembrane region" description="Helical" evidence="1">
    <location>
        <begin position="307"/>
        <end position="330"/>
    </location>
</feature>
<proteinExistence type="predicted"/>
<evidence type="ECO:0000256" key="1">
    <source>
        <dbReference type="SAM" id="Phobius"/>
    </source>
</evidence>
<keyword evidence="1" id="KW-1133">Transmembrane helix</keyword>
<evidence type="ECO:0000313" key="2">
    <source>
        <dbReference type="EMBL" id="KAB1646704.1"/>
    </source>
</evidence>
<feature type="transmembrane region" description="Helical" evidence="1">
    <location>
        <begin position="248"/>
        <end position="268"/>
    </location>
</feature>
<keyword evidence="1" id="KW-0812">Transmembrane</keyword>
<keyword evidence="1" id="KW-0472">Membrane</keyword>
<evidence type="ECO:0000313" key="3">
    <source>
        <dbReference type="Proteomes" id="UP000431744"/>
    </source>
</evidence>
<feature type="transmembrane region" description="Helical" evidence="1">
    <location>
        <begin position="461"/>
        <end position="479"/>
    </location>
</feature>
<dbReference type="EMBL" id="WBJY01000004">
    <property type="protein sequence ID" value="KAB1646704.1"/>
    <property type="molecule type" value="Genomic_DNA"/>
</dbReference>
<sequence length="532" mass="56010">MTAATIAPPAREGAGTGTFRVVPFLLRRDRILLPIWGLLTVAVLLGAVAGAESTYPTAQSRMERFQQLQELPIFLLFQSAAFDDSLAALATQQAFGATTLFSAIGALLLVVRHTRTEEQHGRRELLGSTAIGRNAQLVASVLTVMATGLVIGLVGAAGLLGLGFSMPGSLLFGLVATGATWIGVALGALLAQVTENARAAAVAGFVLVMLLHYVRGLGHLADGRLEWITMLSPAGWLEGVQPYAGDRWWMLLPVAGVVALLLLTSLAISSRRDLGEGLIATRHGRASGAPYLRDVFGLSLRQNAASFLTWAVAIALIGVAFGSVGTEAAAEYGDTTWMLEYAAAMRIEDPGQAFFVYTVFVFVFPITAYATLNVLRLRSDETSGNAELLLSAPLTRSRWATATILTTLLGSAALVVIFGLALTVSSPGVGGLFTLTFSLIPAVWVFVGIVVLAIGLVPRAAVALAWIALGAGIAGEILVKTGLPDIVYLATSPIGHVNPYYTTAYSWMVLLAIAALTTVLGILGLRRRDLSR</sequence>
<dbReference type="OrthoDB" id="2014935at2"/>
<dbReference type="Proteomes" id="UP000431744">
    <property type="component" value="Unassembled WGS sequence"/>
</dbReference>
<name>A0A6H9WAG4_9MICO</name>
<dbReference type="AlphaFoldDB" id="A0A6H9WAG4"/>
<feature type="transmembrane region" description="Helical" evidence="1">
    <location>
        <begin position="354"/>
        <end position="375"/>
    </location>
</feature>
<feature type="transmembrane region" description="Helical" evidence="1">
    <location>
        <begin position="430"/>
        <end position="454"/>
    </location>
</feature>
<feature type="transmembrane region" description="Helical" evidence="1">
    <location>
        <begin position="197"/>
        <end position="214"/>
    </location>
</feature>
<feature type="transmembrane region" description="Helical" evidence="1">
    <location>
        <begin position="504"/>
        <end position="525"/>
    </location>
</feature>
<feature type="transmembrane region" description="Helical" evidence="1">
    <location>
        <begin position="95"/>
        <end position="114"/>
    </location>
</feature>
<gene>
    <name evidence="2" type="ORF">F8O04_13220</name>
</gene>
<keyword evidence="3" id="KW-1185">Reference proteome</keyword>
<organism evidence="2 3">
    <name type="scientific">Pseudoclavibacter endophyticus</name>
    <dbReference type="NCBI Taxonomy" id="1778590"/>
    <lineage>
        <taxon>Bacteria</taxon>
        <taxon>Bacillati</taxon>
        <taxon>Actinomycetota</taxon>
        <taxon>Actinomycetes</taxon>
        <taxon>Micrococcales</taxon>
        <taxon>Microbacteriaceae</taxon>
        <taxon>Pseudoclavibacter</taxon>
    </lineage>
</organism>
<comment type="caution">
    <text evidence="2">The sequence shown here is derived from an EMBL/GenBank/DDBJ whole genome shotgun (WGS) entry which is preliminary data.</text>
</comment>
<feature type="transmembrane region" description="Helical" evidence="1">
    <location>
        <begin position="135"/>
        <end position="164"/>
    </location>
</feature>
<feature type="transmembrane region" description="Helical" evidence="1">
    <location>
        <begin position="31"/>
        <end position="51"/>
    </location>
</feature>
<accession>A0A6H9WAG4</accession>
<protein>
    <submittedName>
        <fullName evidence="2">Antibiotic ABC transporter</fullName>
    </submittedName>
</protein>
<feature type="transmembrane region" description="Helical" evidence="1">
    <location>
        <begin position="170"/>
        <end position="190"/>
    </location>
</feature>